<protein>
    <submittedName>
        <fullName evidence="1">Uncharacterized protein</fullName>
    </submittedName>
</protein>
<evidence type="ECO:0000313" key="1">
    <source>
        <dbReference type="EMBL" id="EXG82065.1"/>
    </source>
</evidence>
<keyword evidence="2" id="KW-1185">Reference proteome</keyword>
<dbReference type="AlphaFoldDB" id="A0A010YPE7"/>
<evidence type="ECO:0000313" key="2">
    <source>
        <dbReference type="Proteomes" id="UP000021053"/>
    </source>
</evidence>
<comment type="caution">
    <text evidence="1">The sequence shown here is derived from an EMBL/GenBank/DDBJ whole genome shotgun (WGS) entry which is preliminary data.</text>
</comment>
<gene>
    <name evidence="1" type="ORF">CryarDRAFT_3200</name>
</gene>
<organism evidence="1 2">
    <name type="scientific">Cryptosporangium arvum DSM 44712</name>
    <dbReference type="NCBI Taxonomy" id="927661"/>
    <lineage>
        <taxon>Bacteria</taxon>
        <taxon>Bacillati</taxon>
        <taxon>Actinomycetota</taxon>
        <taxon>Actinomycetes</taxon>
        <taxon>Cryptosporangiales</taxon>
        <taxon>Cryptosporangiaceae</taxon>
        <taxon>Cryptosporangium</taxon>
    </lineage>
</organism>
<dbReference type="EMBL" id="JFBT01000001">
    <property type="protein sequence ID" value="EXG82065.1"/>
    <property type="molecule type" value="Genomic_DNA"/>
</dbReference>
<reference evidence="1 2" key="1">
    <citation type="submission" date="2013-07" db="EMBL/GenBank/DDBJ databases">
        <authorList>
            <consortium name="DOE Joint Genome Institute"/>
            <person name="Eisen J."/>
            <person name="Huntemann M."/>
            <person name="Han J."/>
            <person name="Chen A."/>
            <person name="Kyrpides N."/>
            <person name="Mavromatis K."/>
            <person name="Markowitz V."/>
            <person name="Palaniappan K."/>
            <person name="Ivanova N."/>
            <person name="Schaumberg A."/>
            <person name="Pati A."/>
            <person name="Liolios K."/>
            <person name="Nordberg H.P."/>
            <person name="Cantor M.N."/>
            <person name="Hua S.X."/>
            <person name="Woyke T."/>
        </authorList>
    </citation>
    <scope>NUCLEOTIDE SEQUENCE [LARGE SCALE GENOMIC DNA]</scope>
    <source>
        <strain evidence="1 2">DSM 44712</strain>
    </source>
</reference>
<sequence>MVSVRMTYRPKPFFPAPLPGINEENLVRIRQCAGCRVRYAVFGEHRFCPACGPLPPEVVALDALGATSTARFGQRLTLTEADCRRAIADTTALCDAITALTAPPP</sequence>
<proteinExistence type="predicted"/>
<name>A0A010YPE7_9ACTN</name>
<dbReference type="HOGENOM" id="CLU_2232097_0_0_11"/>
<accession>A0A010YPE7</accession>
<dbReference type="Proteomes" id="UP000021053">
    <property type="component" value="Unassembled WGS sequence"/>
</dbReference>